<gene>
    <name evidence="1" type="ORF">ACFQHW_07680</name>
</gene>
<dbReference type="Proteomes" id="UP001596310">
    <property type="component" value="Unassembled WGS sequence"/>
</dbReference>
<dbReference type="Gene3D" id="1.10.4080.10">
    <property type="entry name" value="ADP-ribosylation/Crystallin J1"/>
    <property type="match status" value="1"/>
</dbReference>
<dbReference type="Gene3D" id="2.60.120.560">
    <property type="entry name" value="Exo-inulinase, domain 1"/>
    <property type="match status" value="1"/>
</dbReference>
<evidence type="ECO:0000313" key="1">
    <source>
        <dbReference type="EMBL" id="MFC6315439.1"/>
    </source>
</evidence>
<dbReference type="SUPFAM" id="SSF101478">
    <property type="entry name" value="ADP-ribosylglycohydrolase"/>
    <property type="match status" value="1"/>
</dbReference>
<dbReference type="InterPro" id="IPR005502">
    <property type="entry name" value="Ribosyl_crysJ1"/>
</dbReference>
<accession>A0ABW1UN89</accession>
<proteinExistence type="predicted"/>
<evidence type="ECO:0000313" key="2">
    <source>
        <dbReference type="Proteomes" id="UP001596310"/>
    </source>
</evidence>
<dbReference type="InterPro" id="IPR036705">
    <property type="entry name" value="Ribosyl_crysJ1_sf"/>
</dbReference>
<reference evidence="2" key="1">
    <citation type="journal article" date="2019" name="Int. J. Syst. Evol. Microbiol.">
        <title>The Global Catalogue of Microorganisms (GCM) 10K type strain sequencing project: providing services to taxonomists for standard genome sequencing and annotation.</title>
        <authorList>
            <consortium name="The Broad Institute Genomics Platform"/>
            <consortium name="The Broad Institute Genome Sequencing Center for Infectious Disease"/>
            <person name="Wu L."/>
            <person name="Ma J."/>
        </authorList>
    </citation>
    <scope>NUCLEOTIDE SEQUENCE [LARGE SCALE GENOMIC DNA]</scope>
    <source>
        <strain evidence="2">CCM 8897</strain>
    </source>
</reference>
<organism evidence="1 2">
    <name type="scientific">Lapidilactobacillus achengensis</name>
    <dbReference type="NCBI Taxonomy" id="2486000"/>
    <lineage>
        <taxon>Bacteria</taxon>
        <taxon>Bacillati</taxon>
        <taxon>Bacillota</taxon>
        <taxon>Bacilli</taxon>
        <taxon>Lactobacillales</taxon>
        <taxon>Lactobacillaceae</taxon>
        <taxon>Lapidilactobacillus</taxon>
    </lineage>
</organism>
<protein>
    <submittedName>
        <fullName evidence="1">ADP-ribosylglycohydrolase family protein</fullName>
    </submittedName>
</protein>
<name>A0ABW1UN89_9LACO</name>
<dbReference type="EMBL" id="JBHSSM010000017">
    <property type="protein sequence ID" value="MFC6315439.1"/>
    <property type="molecule type" value="Genomic_DNA"/>
</dbReference>
<sequence length="696" mass="78605">MDNSTVEKIYAGFLGKCFGVRLGAPVEPQIWTYKKIREIYGNMDHYTKYYKTFAADDDTNGPVFFHRMLLEKSNPKDFRADDVAKAWLNFGRENIGMFWWGGNGVSTEHTAYLNLLKGIIPPESGSIAQNGKVLAEQIGGQIFIDTWGLLFPNNPVKAAEFALKAASVSHDGDALEGAKFIAACIAIAFSTDSITDVVAQAMTFVDPDSTYYKVISAVLEFHAENPDDWFECREYLEQEWGYDKYGGVVHVIPNAGVCMMALLYGDGDFARTIEIASMSGWDTDCNAGNCGTILGVLNGVSGLPAKYRTPTNDRIITSSVIGELNIVDIPTFARETAILSCQLNDEPRPDLLDHDFELGKIDYDFSLPGSTHGFMSDNYFKTELRHVENKVGHNALGILIDRMVEGDQSHIFTKTYYRRRDFSDERYKPCFAPQVYPGQTASFQILLEKWQGGNLVVRPYVKDTFSESYLYLSPQVVEPDQLKELTFEIPDMAGSFPEEVGLLVETDSELSNRFFGQLNICSFKVSGKPKYSIDFSKQSYEFLNVTPFAFNNGQRTIEENKMVLECDKGMSCFTGDYYTKDIDAEFIYQAEYGMEHQFIFKARGIRQYYAIGFDGYNSISLIRNDFGSKECQRVEFAWKSGEEYRMRVNSQGNECKLFINGQEVLCYDKIDGFQSGMFGYRIGKEGKARISEIHVQ</sequence>
<keyword evidence="2" id="KW-1185">Reference proteome</keyword>
<dbReference type="Pfam" id="PF03747">
    <property type="entry name" value="ADP_ribosyl_GH"/>
    <property type="match status" value="1"/>
</dbReference>
<dbReference type="RefSeq" id="WP_125597787.1">
    <property type="nucleotide sequence ID" value="NZ_JBHSSM010000017.1"/>
</dbReference>
<comment type="caution">
    <text evidence="1">The sequence shown here is derived from an EMBL/GenBank/DDBJ whole genome shotgun (WGS) entry which is preliminary data.</text>
</comment>